<protein>
    <submittedName>
        <fullName evidence="2">Uncharacterized protein</fullName>
    </submittedName>
</protein>
<accession>A0A317FVN7</accession>
<organism evidence="2 3">
    <name type="scientific">Butyrivibrio fibrisolvens</name>
    <dbReference type="NCBI Taxonomy" id="831"/>
    <lineage>
        <taxon>Bacteria</taxon>
        <taxon>Bacillati</taxon>
        <taxon>Bacillota</taxon>
        <taxon>Clostridia</taxon>
        <taxon>Lachnospirales</taxon>
        <taxon>Lachnospiraceae</taxon>
        <taxon>Butyrivibrio</taxon>
    </lineage>
</organism>
<evidence type="ECO:0000313" key="2">
    <source>
        <dbReference type="EMBL" id="PWT25774.1"/>
    </source>
</evidence>
<gene>
    <name evidence="2" type="ORF">CPT75_01400</name>
</gene>
<comment type="caution">
    <text evidence="2">The sequence shown here is derived from an EMBL/GenBank/DDBJ whole genome shotgun (WGS) entry which is preliminary data.</text>
</comment>
<dbReference type="Proteomes" id="UP000245488">
    <property type="component" value="Unassembled WGS sequence"/>
</dbReference>
<proteinExistence type="predicted"/>
<dbReference type="EMBL" id="NXNG01000004">
    <property type="protein sequence ID" value="PWT25774.1"/>
    <property type="molecule type" value="Genomic_DNA"/>
</dbReference>
<evidence type="ECO:0000313" key="3">
    <source>
        <dbReference type="Proteomes" id="UP000245488"/>
    </source>
</evidence>
<name>A0A317FVN7_BUTFI</name>
<keyword evidence="3" id="KW-1185">Reference proteome</keyword>
<dbReference type="AlphaFoldDB" id="A0A317FVN7"/>
<evidence type="ECO:0000256" key="1">
    <source>
        <dbReference type="SAM" id="MobiDB-lite"/>
    </source>
</evidence>
<feature type="region of interest" description="Disordered" evidence="1">
    <location>
        <begin position="388"/>
        <end position="443"/>
    </location>
</feature>
<reference evidence="2 3" key="1">
    <citation type="submission" date="2017-09" db="EMBL/GenBank/DDBJ databases">
        <title>High-quality draft genome sequence of Butyrivibrio fibrisolvens INBov1, isolated from cow rumen.</title>
        <authorList>
            <person name="Rodriguez Hernaez J."/>
            <person name="Rivarola M."/>
            <person name="Paniego N."/>
            <person name="Cravero S."/>
            <person name="Ceron Cucchi M."/>
            <person name="Martinez M.C."/>
        </authorList>
    </citation>
    <scope>NUCLEOTIDE SEQUENCE [LARGE SCALE GENOMIC DNA]</scope>
    <source>
        <strain evidence="2 3">INBov1</strain>
    </source>
</reference>
<feature type="compositionally biased region" description="Low complexity" evidence="1">
    <location>
        <begin position="389"/>
        <end position="434"/>
    </location>
</feature>
<sequence length="1280" mass="142972">MSIWGNARVRSYAIKIAAGSRVDISGILFVLSTEHVVNKVRSDLFSMTEEVWEGEDADIARDQLHELSFKEMPDTYDQIDTCNNVIQKAQKEAYESKNFCNDFPQIFSSGSMPSDGNQSRCTGDLMCDEDSCEGLKSSMKAAGENARNVHSAISSVESILASLETDFAKFDYSSYTQPIKEQTQKVAERTEMYNTAVTRYEHKTKELDHTLSNALKLATPDFVPAPLDPSCLGIGDERHFGDSKITGSLEEYITAKIEGELNEAQIKDILSMLFDKENVDISEYSEEDFGMAFIKLSEEKKRAMLMEMGYSKEQIDSILDSCKGNKAVTVGNSIGRTLIEKIADKDGNKHGRLGNTGKASTLGLAGIKRPGQFNTDFAKTDADAYDVAGGSKTKTGGNTGKTSGSSSTGNNSGSSSTGNNPNPGGTSTTPSGNGIETTPEEVQEWVESGDTASMNAYIEETSQNVDEWDSNRAANLGIIYQWSLQSGNTEIVEKFANHFLNDTEYLGEDHYDNTAKDVYYSFEMNKAALEAVYNALPGEVNHDIYIATRNTLKELMDYEGWHTVHYNRMGEVTSGYFNATLNDNYQIELSIDGRTSDNNPIKPITSSHSILDNTPSYVIDYWIDSKDNDKLCAYVDASPILSEEGKEVWEPNRDDNLAIIWKEALSCSGNEDIIECFIDLAMSSYEFGNDCVICYPNKIVIDKICDNYDWDADGVAHWTLARMKKRPAYIDTCNLSSRRTNKEISKNYLDSKVEYIDGKYRITFANDGTAITAVDVTEEVGKDNIDIFKEYLSQNKNIDNVDSAIRDLLLGVYSDIDVDFMKKIISASAECIKTDAYDYNDFCKDENRVNPFTKAFQQDPYYLSDSVKSSLYSYIYLLLGKETTVDVNTGKITDPTITNSIVEDFFNGMLSNQDGGSCYRRDYLNYLTQIGNMMLEKIFASNMYEAYDEYEAGKSELSTLKTAIYQHAYHSKLAMFLNTLYEVANSTDNKTEIQLDNIVLTEPDKGAKWTKCYNALFDAGNIMDGQFIFSLRKGEAKYDLYCGKNLIGSDACCQKSEKEILDNSKFNVGSAMSTIAEVASVCSHLPGIGGKLCGIVSEVLGHGSYLSELAEKYDRCLSVKELFYQMNFDEVLEYGNNGNKTQGGGLVNPYDILSTEAALRYHMIEKNGFSIFMDCDDQKKEEYAAILMNSYIDSYNAQTSTNDETTVNDGTYDAEEYAKMYFVFTGKNIDENHNYSWSNGEITAGDIIKYCEYYNSLSGNLFPDEFQDKSLTSNYIVTED</sequence>